<dbReference type="GO" id="GO:0055085">
    <property type="term" value="P:transmembrane transport"/>
    <property type="evidence" value="ECO:0007669"/>
    <property type="project" value="InterPro"/>
</dbReference>
<organism evidence="9 10">
    <name type="scientific">Enterocloster aldenensis</name>
    <dbReference type="NCBI Taxonomy" id="358742"/>
    <lineage>
        <taxon>Bacteria</taxon>
        <taxon>Bacillati</taxon>
        <taxon>Bacillota</taxon>
        <taxon>Clostridia</taxon>
        <taxon>Lachnospirales</taxon>
        <taxon>Lachnospiraceae</taxon>
        <taxon>Enterocloster</taxon>
    </lineage>
</organism>
<dbReference type="Proteomes" id="UP001299608">
    <property type="component" value="Unassembled WGS sequence"/>
</dbReference>
<dbReference type="PANTHER" id="PTHR43744">
    <property type="entry name" value="ABC TRANSPORTER PERMEASE PROTEIN MG189-RELATED-RELATED"/>
    <property type="match status" value="1"/>
</dbReference>
<evidence type="ECO:0000259" key="8">
    <source>
        <dbReference type="PROSITE" id="PS50928"/>
    </source>
</evidence>
<keyword evidence="3" id="KW-1003">Cell membrane</keyword>
<dbReference type="PANTHER" id="PTHR43744:SF12">
    <property type="entry name" value="ABC TRANSPORTER PERMEASE PROTEIN MG189-RELATED"/>
    <property type="match status" value="1"/>
</dbReference>
<dbReference type="EMBL" id="JAKNGE010000008">
    <property type="protein sequence ID" value="MCG4745281.1"/>
    <property type="molecule type" value="Genomic_DNA"/>
</dbReference>
<evidence type="ECO:0000313" key="10">
    <source>
        <dbReference type="Proteomes" id="UP001299608"/>
    </source>
</evidence>
<comment type="caution">
    <text evidence="7">Lacks conserved residue(s) required for the propagation of feature annotation.</text>
</comment>
<comment type="similarity">
    <text evidence="7">Belongs to the binding-protein-dependent transport system permease family.</text>
</comment>
<proteinExistence type="inferred from homology"/>
<dbReference type="SUPFAM" id="SSF161098">
    <property type="entry name" value="MetI-like"/>
    <property type="match status" value="1"/>
</dbReference>
<evidence type="ECO:0000256" key="7">
    <source>
        <dbReference type="RuleBase" id="RU363032"/>
    </source>
</evidence>
<reference evidence="9" key="1">
    <citation type="submission" date="2022-01" db="EMBL/GenBank/DDBJ databases">
        <title>Collection of gut derived symbiotic bacterial strains cultured from healthy donors.</title>
        <authorList>
            <person name="Lin H."/>
            <person name="Kohout C."/>
            <person name="Waligurski E."/>
            <person name="Pamer E.G."/>
        </authorList>
    </citation>
    <scope>NUCLEOTIDE SEQUENCE</scope>
    <source>
        <strain evidence="9">DFI.6.55</strain>
    </source>
</reference>
<dbReference type="Gene3D" id="1.10.3720.10">
    <property type="entry name" value="MetI-like"/>
    <property type="match status" value="1"/>
</dbReference>
<dbReference type="InterPro" id="IPR035906">
    <property type="entry name" value="MetI-like_sf"/>
</dbReference>
<dbReference type="InterPro" id="IPR000515">
    <property type="entry name" value="MetI-like"/>
</dbReference>
<gene>
    <name evidence="9" type="ORF">L0N08_07665</name>
</gene>
<dbReference type="GO" id="GO:0005886">
    <property type="term" value="C:plasma membrane"/>
    <property type="evidence" value="ECO:0007669"/>
    <property type="project" value="UniProtKB-SubCell"/>
</dbReference>
<keyword evidence="4 7" id="KW-0812">Transmembrane</keyword>
<name>A0AAW5BM20_9FIRM</name>
<feature type="transmembrane region" description="Helical" evidence="7">
    <location>
        <begin position="41"/>
        <end position="58"/>
    </location>
</feature>
<comment type="subcellular location">
    <subcellularLocation>
        <location evidence="1 7">Cell membrane</location>
        <topology evidence="1 7">Multi-pass membrane protein</topology>
    </subcellularLocation>
</comment>
<accession>A0AAW5BM20</accession>
<evidence type="ECO:0000256" key="5">
    <source>
        <dbReference type="ARBA" id="ARBA00022989"/>
    </source>
</evidence>
<feature type="domain" description="ABC transmembrane type-1" evidence="8">
    <location>
        <begin position="1"/>
        <end position="85"/>
    </location>
</feature>
<keyword evidence="6 7" id="KW-0472">Membrane</keyword>
<evidence type="ECO:0000256" key="6">
    <source>
        <dbReference type="ARBA" id="ARBA00023136"/>
    </source>
</evidence>
<comment type="caution">
    <text evidence="9">The sequence shown here is derived from an EMBL/GenBank/DDBJ whole genome shotgun (WGS) entry which is preliminary data.</text>
</comment>
<sequence>MEFRGRDFLFLVSVTTFAVPWQAHMVTQFALISRMGLTDSHLGLILMQAFSGFGVFLIRQFMIGVPNELLEAARIDGLSEYGIFA</sequence>
<dbReference type="PROSITE" id="PS50928">
    <property type="entry name" value="ABC_TM1"/>
    <property type="match status" value="1"/>
</dbReference>
<evidence type="ECO:0000313" key="9">
    <source>
        <dbReference type="EMBL" id="MCG4745281.1"/>
    </source>
</evidence>
<dbReference type="AlphaFoldDB" id="A0AAW5BM20"/>
<keyword evidence="2 7" id="KW-0813">Transport</keyword>
<evidence type="ECO:0000256" key="3">
    <source>
        <dbReference type="ARBA" id="ARBA00022475"/>
    </source>
</evidence>
<dbReference type="Pfam" id="PF00528">
    <property type="entry name" value="BPD_transp_1"/>
    <property type="match status" value="1"/>
</dbReference>
<evidence type="ECO:0000256" key="2">
    <source>
        <dbReference type="ARBA" id="ARBA00022448"/>
    </source>
</evidence>
<protein>
    <submittedName>
        <fullName evidence="9">ABC transporter permease subunit</fullName>
    </submittedName>
</protein>
<keyword evidence="5 7" id="KW-1133">Transmembrane helix</keyword>
<evidence type="ECO:0000256" key="1">
    <source>
        <dbReference type="ARBA" id="ARBA00004651"/>
    </source>
</evidence>
<evidence type="ECO:0000256" key="4">
    <source>
        <dbReference type="ARBA" id="ARBA00022692"/>
    </source>
</evidence>